<dbReference type="GO" id="GO:0050920">
    <property type="term" value="P:regulation of chemotaxis"/>
    <property type="evidence" value="ECO:0007669"/>
    <property type="project" value="InterPro"/>
</dbReference>
<dbReference type="GO" id="GO:0003824">
    <property type="term" value="F:catalytic activity"/>
    <property type="evidence" value="ECO:0007669"/>
    <property type="project" value="InterPro"/>
</dbReference>
<organism evidence="2">
    <name type="scientific">Desulfobacca acetoxidans</name>
    <dbReference type="NCBI Taxonomy" id="60893"/>
    <lineage>
        <taxon>Bacteria</taxon>
        <taxon>Pseudomonadati</taxon>
        <taxon>Thermodesulfobacteriota</taxon>
        <taxon>Desulfobaccia</taxon>
        <taxon>Desulfobaccales</taxon>
        <taxon>Desulfobaccaceae</taxon>
        <taxon>Desulfobacca</taxon>
    </lineage>
</organism>
<dbReference type="GO" id="GO:0009288">
    <property type="term" value="C:bacterial-type flagellum"/>
    <property type="evidence" value="ECO:0007669"/>
    <property type="project" value="InterPro"/>
</dbReference>
<name>A0A7V6A290_9BACT</name>
<gene>
    <name evidence="2" type="ORF">ENV52_03825</name>
</gene>
<comment type="caution">
    <text evidence="2">The sequence shown here is derived from an EMBL/GenBank/DDBJ whole genome shotgun (WGS) entry which is preliminary data.</text>
</comment>
<dbReference type="InterPro" id="IPR007439">
    <property type="entry name" value="Chemotax_Pase_CheZ"/>
</dbReference>
<dbReference type="SUPFAM" id="SSF75708">
    <property type="entry name" value="Chemotaxis phosphatase CheZ"/>
    <property type="match status" value="2"/>
</dbReference>
<evidence type="ECO:0000313" key="2">
    <source>
        <dbReference type="EMBL" id="HHS28815.1"/>
    </source>
</evidence>
<dbReference type="EMBL" id="DTGR01000056">
    <property type="protein sequence ID" value="HHS28815.1"/>
    <property type="molecule type" value="Genomic_DNA"/>
</dbReference>
<evidence type="ECO:0000256" key="1">
    <source>
        <dbReference type="SAM" id="MobiDB-lite"/>
    </source>
</evidence>
<evidence type="ECO:0008006" key="3">
    <source>
        <dbReference type="Google" id="ProtNLM"/>
    </source>
</evidence>
<protein>
    <recommendedName>
        <fullName evidence="3">Chemotaxis protein CheZ</fullName>
    </recommendedName>
</protein>
<dbReference type="Gene3D" id="1.10.287.500">
    <property type="entry name" value="Helix hairpin bin"/>
    <property type="match status" value="2"/>
</dbReference>
<reference evidence="2" key="1">
    <citation type="journal article" date="2020" name="mSystems">
        <title>Genome- and Community-Level Interaction Insights into Carbon Utilization and Element Cycling Functions of Hydrothermarchaeota in Hydrothermal Sediment.</title>
        <authorList>
            <person name="Zhou Z."/>
            <person name="Liu Y."/>
            <person name="Xu W."/>
            <person name="Pan J."/>
            <person name="Luo Z.H."/>
            <person name="Li M."/>
        </authorList>
    </citation>
    <scope>NUCLEOTIDE SEQUENCE [LARGE SCALE GENOMIC DNA]</scope>
    <source>
        <strain evidence="2">SpSt-767</strain>
    </source>
</reference>
<feature type="compositionally biased region" description="Low complexity" evidence="1">
    <location>
        <begin position="62"/>
        <end position="71"/>
    </location>
</feature>
<dbReference type="AlphaFoldDB" id="A0A7V6A290"/>
<dbReference type="Pfam" id="PF04344">
    <property type="entry name" value="CheZ"/>
    <property type="match status" value="1"/>
</dbReference>
<sequence length="521" mass="56639">MNGAVAGSTSPAPVPGRWEMEAGKLIELSLGREPGEFRLNLDGVAITVHLNNQKKPESTGEAAMQAANVAPAPAPQDKSTTATEAPQDLEALSAELEYYRQVSQEIYEGLGKLSKDINLSIQNLSLAEIIQTAMGSPGEGLDQARNQVTDVLMMTEQATMNIMDLVDQIRDDCRSVQSRLLKFKESRPSESLEEAGAEPAIDHREQDLWDQLLSQAQEMDQLLSASAPLAPPAGEAAPPSARVPVFALSEILQILLEFCTNEKVKQHLKAIQAKQDAIFRTAEAERAISLMAAGESVEDGFHQLPVEPLLSLLQSHCDDDRVKDLLAKMAASADKLFPIPALPLEAREVEEDFGDEPGEIAQESQELATLWETFQQNLRLLAEHRQNGAAGGAASPAQQMGQGEVQDVLESVDRITQSLSRIVEALAFQDLSGQRLLKILKIIRQLQVQVLTLLVAAGHKLEVKMDDQSNLSHESDLARKELEGMLTSVAPPATDDEFSGIPDDQPLDQNAVNDLLTSMGF</sequence>
<accession>A0A7V6A290</accession>
<feature type="region of interest" description="Disordered" evidence="1">
    <location>
        <begin position="55"/>
        <end position="84"/>
    </location>
</feature>
<proteinExistence type="predicted"/>